<evidence type="ECO:0000256" key="1">
    <source>
        <dbReference type="ARBA" id="ARBA00004651"/>
    </source>
</evidence>
<dbReference type="NCBIfam" id="TIGR00704">
    <property type="entry name" value="NaPi_cotrn_rel"/>
    <property type="match status" value="1"/>
</dbReference>
<reference evidence="8 9" key="1">
    <citation type="submission" date="2011-04" db="EMBL/GenBank/DDBJ databases">
        <title>The Genome Sequence of Clostridium citroniae WAL-19142.</title>
        <authorList>
            <consortium name="The Broad Institute Genome Sequencing Platform"/>
            <person name="Earl A."/>
            <person name="Ward D."/>
            <person name="Feldgarden M."/>
            <person name="Gevers D."/>
            <person name="Warren Y.A."/>
            <person name="Tyrrell K.L."/>
            <person name="Citron D.M."/>
            <person name="Goldstein E.J."/>
            <person name="Daigneault M."/>
            <person name="Allen-Vercoe E."/>
            <person name="Young S.K."/>
            <person name="Zeng Q."/>
            <person name="Gargeya S."/>
            <person name="Fitzgerald M."/>
            <person name="Haas B."/>
            <person name="Abouelleil A."/>
            <person name="Alvarado L."/>
            <person name="Arachchi H.M."/>
            <person name="Berlin A."/>
            <person name="Brown A."/>
            <person name="Chapman S.B."/>
            <person name="Chen Z."/>
            <person name="Dunbar C."/>
            <person name="Freedman E."/>
            <person name="Gearin G."/>
            <person name="Gellesch M."/>
            <person name="Goldberg J."/>
            <person name="Griggs A."/>
            <person name="Gujja S."/>
            <person name="Heilman E.R."/>
            <person name="Heiman D."/>
            <person name="Howarth C."/>
            <person name="Larson L."/>
            <person name="Lui A."/>
            <person name="MacDonald P.J."/>
            <person name="Mehta T."/>
            <person name="Montmayeur A."/>
            <person name="Murphy C."/>
            <person name="Neiman D."/>
            <person name="Pearson M."/>
            <person name="Priest M."/>
            <person name="Roberts A."/>
            <person name="Saif S."/>
            <person name="Shea T."/>
            <person name="Shenoy N."/>
            <person name="Sisk P."/>
            <person name="Stolte C."/>
            <person name="Sykes S."/>
            <person name="White J."/>
            <person name="Yandava C."/>
            <person name="Wortman J."/>
            <person name="Nusbaum C."/>
            <person name="Birren B."/>
        </authorList>
    </citation>
    <scope>NUCLEOTIDE SEQUENCE [LARGE SCALE GENOMIC DNA]</scope>
    <source>
        <strain evidence="8 9">WAL-19142</strain>
    </source>
</reference>
<comment type="subcellular location">
    <subcellularLocation>
        <location evidence="1">Cell membrane</location>
        <topology evidence="1">Multi-pass membrane protein</topology>
    </subcellularLocation>
</comment>
<feature type="transmembrane region" description="Helical" evidence="6">
    <location>
        <begin position="131"/>
        <end position="154"/>
    </location>
</feature>
<dbReference type="OrthoDB" id="9763003at2"/>
<feature type="transmembrane region" description="Helical" evidence="6">
    <location>
        <begin position="174"/>
        <end position="199"/>
    </location>
</feature>
<feature type="transmembrane region" description="Helical" evidence="6">
    <location>
        <begin position="45"/>
        <end position="72"/>
    </location>
</feature>
<dbReference type="AlphaFoldDB" id="A0A0J9C1Q1"/>
<dbReference type="GO" id="GO:0005436">
    <property type="term" value="F:sodium:phosphate symporter activity"/>
    <property type="evidence" value="ECO:0007669"/>
    <property type="project" value="InterPro"/>
</dbReference>
<feature type="transmembrane region" description="Helical" evidence="6">
    <location>
        <begin position="84"/>
        <end position="102"/>
    </location>
</feature>
<feature type="domain" description="PhoU" evidence="7">
    <location>
        <begin position="457"/>
        <end position="535"/>
    </location>
</feature>
<evidence type="ECO:0000256" key="3">
    <source>
        <dbReference type="ARBA" id="ARBA00022692"/>
    </source>
</evidence>
<evidence type="ECO:0000256" key="4">
    <source>
        <dbReference type="ARBA" id="ARBA00022989"/>
    </source>
</evidence>
<feature type="domain" description="PhoU" evidence="7">
    <location>
        <begin position="347"/>
        <end position="433"/>
    </location>
</feature>
<comment type="caution">
    <text evidence="8">The sequence shown here is derived from an EMBL/GenBank/DDBJ whole genome shotgun (WGS) entry which is preliminary data.</text>
</comment>
<name>A0A0J9C1Q1_9FIRM</name>
<dbReference type="PANTHER" id="PTHR10010">
    <property type="entry name" value="SOLUTE CARRIER FAMILY 34 SODIUM PHOSPHATE , MEMBER 2-RELATED"/>
    <property type="match status" value="1"/>
</dbReference>
<dbReference type="GeneID" id="93162164"/>
<dbReference type="RefSeq" id="WP_007859066.1">
    <property type="nucleotide sequence ID" value="NZ_KQ235879.1"/>
</dbReference>
<dbReference type="PATRIC" id="fig|742734.4.peg.3538"/>
<dbReference type="EMBL" id="ADLK01000024">
    <property type="protein sequence ID" value="KMW18394.1"/>
    <property type="molecule type" value="Genomic_DNA"/>
</dbReference>
<dbReference type="SUPFAM" id="SSF109755">
    <property type="entry name" value="PhoU-like"/>
    <property type="match status" value="1"/>
</dbReference>
<keyword evidence="5 6" id="KW-0472">Membrane</keyword>
<accession>A0A0J9C1Q1</accession>
<dbReference type="GO" id="GO:0005886">
    <property type="term" value="C:plasma membrane"/>
    <property type="evidence" value="ECO:0007669"/>
    <property type="project" value="UniProtKB-SubCell"/>
</dbReference>
<feature type="transmembrane region" description="Helical" evidence="6">
    <location>
        <begin position="244"/>
        <end position="267"/>
    </location>
</feature>
<dbReference type="Gene3D" id="1.20.58.220">
    <property type="entry name" value="Phosphate transport system protein phou homolog 2, domain 2"/>
    <property type="match status" value="1"/>
</dbReference>
<sequence length="552" mass="59637">MKIESFFSLLGGLALFLYGMQMMSTNLEAAAGNRMKQILERLTANRFLGVCVGAGITAIIQSSSATTVMVVGFVNSQLMTLKQAVWIIMGANIGTTITGQLIALDIGAIAPLIAFVGVGLILFVKKKKVQFAGGIVAGLGILFLGMGMMSAAMIPLRESEAFVRLMTKFSNPFLGILAGAVFTAIIQSSSASVGILQALAVSGLIGLDSAVFVLFGQNIGTCITAALASIGANRDAKRTTLIHLMFNIIGTALFTAVCIITPFTAWMAAFTPSNPAAQIANVHTLFNIVTTLLLLPFGTQLAHISEKLLPDRPQQPADEERWFEELLASEHVLGVSVIARKQLMEDINQMLGLAVENVEKGFLAFDDKDTKELERITAREEEIDLFNARLSRRISKVLAIENSPSEVDALRRMFTIIGNVERIGDHAVNIAEYAQTMMERGLELTSQAHVELKEMRDTAMAAMHLICNTSRLTPQNLLSQASALEEDIDNKTMLFRANQIERMGNGTCHVETSILYSEILTDYERIGDHALNIAQACAKLGNGAGTGPVRPI</sequence>
<evidence type="ECO:0000256" key="5">
    <source>
        <dbReference type="ARBA" id="ARBA00023136"/>
    </source>
</evidence>
<feature type="transmembrane region" description="Helical" evidence="6">
    <location>
        <begin position="108"/>
        <end position="124"/>
    </location>
</feature>
<dbReference type="Pfam" id="PF01895">
    <property type="entry name" value="PhoU"/>
    <property type="match status" value="2"/>
</dbReference>
<protein>
    <recommendedName>
        <fullName evidence="7">PhoU domain-containing protein</fullName>
    </recommendedName>
</protein>
<dbReference type="InterPro" id="IPR004633">
    <property type="entry name" value="NaPi_cotrn-rel/YqeW-like"/>
</dbReference>
<proteinExistence type="predicted"/>
<evidence type="ECO:0000313" key="8">
    <source>
        <dbReference type="EMBL" id="KMW18394.1"/>
    </source>
</evidence>
<dbReference type="PANTHER" id="PTHR10010:SF46">
    <property type="entry name" value="SODIUM-DEPENDENT PHOSPHATE TRANSPORT PROTEIN 2B"/>
    <property type="match status" value="1"/>
</dbReference>
<evidence type="ECO:0000256" key="2">
    <source>
        <dbReference type="ARBA" id="ARBA00022475"/>
    </source>
</evidence>
<organism evidence="8 9">
    <name type="scientific">[Clostridium] citroniae WAL-19142</name>
    <dbReference type="NCBI Taxonomy" id="742734"/>
    <lineage>
        <taxon>Bacteria</taxon>
        <taxon>Bacillati</taxon>
        <taxon>Bacillota</taxon>
        <taxon>Clostridia</taxon>
        <taxon>Lachnospirales</taxon>
        <taxon>Lachnospiraceae</taxon>
        <taxon>Enterocloster</taxon>
    </lineage>
</organism>
<evidence type="ECO:0000259" key="7">
    <source>
        <dbReference type="Pfam" id="PF01895"/>
    </source>
</evidence>
<evidence type="ECO:0000313" key="9">
    <source>
        <dbReference type="Proteomes" id="UP000037392"/>
    </source>
</evidence>
<evidence type="ECO:0000256" key="6">
    <source>
        <dbReference type="SAM" id="Phobius"/>
    </source>
</evidence>
<dbReference type="Pfam" id="PF02690">
    <property type="entry name" value="Na_Pi_cotrans"/>
    <property type="match status" value="2"/>
</dbReference>
<feature type="transmembrane region" description="Helical" evidence="6">
    <location>
        <begin position="211"/>
        <end position="232"/>
    </location>
</feature>
<keyword evidence="2" id="KW-1003">Cell membrane</keyword>
<dbReference type="InterPro" id="IPR026022">
    <property type="entry name" value="PhoU_dom"/>
</dbReference>
<dbReference type="NCBIfam" id="NF037997">
    <property type="entry name" value="Na_Pi_symport"/>
    <property type="match status" value="1"/>
</dbReference>
<keyword evidence="4 6" id="KW-1133">Transmembrane helix</keyword>
<dbReference type="InterPro" id="IPR003841">
    <property type="entry name" value="Na/Pi_transpt"/>
</dbReference>
<dbReference type="Proteomes" id="UP000037392">
    <property type="component" value="Unassembled WGS sequence"/>
</dbReference>
<gene>
    <name evidence="8" type="ORF">HMPREF9470_03304</name>
</gene>
<dbReference type="GO" id="GO:0044341">
    <property type="term" value="P:sodium-dependent phosphate transport"/>
    <property type="evidence" value="ECO:0007669"/>
    <property type="project" value="InterPro"/>
</dbReference>
<feature type="transmembrane region" description="Helical" evidence="6">
    <location>
        <begin position="279"/>
        <end position="298"/>
    </location>
</feature>
<keyword evidence="3 6" id="KW-0812">Transmembrane</keyword>
<dbReference type="InterPro" id="IPR038078">
    <property type="entry name" value="PhoU-like_sf"/>
</dbReference>